<name>A0A1M5XL38_9RHOB</name>
<reference evidence="1 2" key="1">
    <citation type="submission" date="2016-11" db="EMBL/GenBank/DDBJ databases">
        <authorList>
            <person name="Jaros S."/>
            <person name="Januszkiewicz K."/>
            <person name="Wedrychowicz H."/>
        </authorList>
    </citation>
    <scope>NUCLEOTIDE SEQUENCE [LARGE SCALE GENOMIC DNA]</scope>
    <source>
        <strain evidence="1 2">DSM 29431</strain>
    </source>
</reference>
<proteinExistence type="predicted"/>
<dbReference type="OrthoDB" id="6197542at2"/>
<gene>
    <name evidence="1" type="ORF">SAMN05443551_3983</name>
</gene>
<protein>
    <submittedName>
        <fullName evidence="1">Uncharacterized protein</fullName>
    </submittedName>
</protein>
<sequence>MRHTRLASLVLAAGLTVDAQKARAYDMDCAIMLCMAGGFPSSAVCSAAYAEMIRRITPWPSRPPFGVCTYAAVPVALGGPGGEDALDISTPDYEWLRRTRVLWWRGRSYEPRDEPRQWDWSIRSCDHENKNCHYIVRVYGSHSPWPASFASENGQEIPTPGSGGLWTFYSRAVMMEYGDYDGAMDYTDWVRY</sequence>
<dbReference type="Proteomes" id="UP000184221">
    <property type="component" value="Unassembled WGS sequence"/>
</dbReference>
<keyword evidence="2" id="KW-1185">Reference proteome</keyword>
<evidence type="ECO:0000313" key="1">
    <source>
        <dbReference type="EMBL" id="SHI00278.1"/>
    </source>
</evidence>
<dbReference type="EMBL" id="FQXC01000007">
    <property type="protein sequence ID" value="SHI00278.1"/>
    <property type="molecule type" value="Genomic_DNA"/>
</dbReference>
<dbReference type="RefSeq" id="WP_072779849.1">
    <property type="nucleotide sequence ID" value="NZ_FQXC01000007.1"/>
</dbReference>
<dbReference type="AlphaFoldDB" id="A0A1M5XL38"/>
<dbReference type="STRING" id="996342.SAMN05443551_3983"/>
<evidence type="ECO:0000313" key="2">
    <source>
        <dbReference type="Proteomes" id="UP000184221"/>
    </source>
</evidence>
<organism evidence="1 2">
    <name type="scientific">Marivita hallyeonensis</name>
    <dbReference type="NCBI Taxonomy" id="996342"/>
    <lineage>
        <taxon>Bacteria</taxon>
        <taxon>Pseudomonadati</taxon>
        <taxon>Pseudomonadota</taxon>
        <taxon>Alphaproteobacteria</taxon>
        <taxon>Rhodobacterales</taxon>
        <taxon>Roseobacteraceae</taxon>
        <taxon>Marivita</taxon>
    </lineage>
</organism>
<accession>A0A1M5XL38</accession>